<dbReference type="Pfam" id="PF00892">
    <property type="entry name" value="EamA"/>
    <property type="match status" value="2"/>
</dbReference>
<dbReference type="EMBL" id="VYWO01000004">
    <property type="protein sequence ID" value="KAA9300532.1"/>
    <property type="molecule type" value="Genomic_DNA"/>
</dbReference>
<dbReference type="InterPro" id="IPR050638">
    <property type="entry name" value="AA-Vitamin_Transporters"/>
</dbReference>
<dbReference type="OrthoDB" id="37139at2"/>
<dbReference type="PANTHER" id="PTHR32322:SF18">
    <property type="entry name" value="S-ADENOSYLMETHIONINE_S-ADENOSYLHOMOCYSTEINE TRANSPORTER"/>
    <property type="match status" value="1"/>
</dbReference>
<keyword evidence="4 7" id="KW-0812">Transmembrane</keyword>
<evidence type="ECO:0000313" key="10">
    <source>
        <dbReference type="Proteomes" id="UP000327148"/>
    </source>
</evidence>
<keyword evidence="3" id="KW-1003">Cell membrane</keyword>
<accession>A0A5N1GID5</accession>
<feature type="domain" description="EamA" evidence="8">
    <location>
        <begin position="10"/>
        <end position="143"/>
    </location>
</feature>
<proteinExistence type="inferred from homology"/>
<feature type="transmembrane region" description="Helical" evidence="7">
    <location>
        <begin position="127"/>
        <end position="146"/>
    </location>
</feature>
<comment type="caution">
    <text evidence="9">The sequence shown here is derived from an EMBL/GenBank/DDBJ whole genome shotgun (WGS) entry which is preliminary data.</text>
</comment>
<dbReference type="Gene3D" id="1.10.3730.20">
    <property type="match status" value="1"/>
</dbReference>
<feature type="transmembrane region" description="Helical" evidence="7">
    <location>
        <begin position="103"/>
        <end position="120"/>
    </location>
</feature>
<evidence type="ECO:0000313" key="9">
    <source>
        <dbReference type="EMBL" id="KAA9300532.1"/>
    </source>
</evidence>
<feature type="transmembrane region" description="Helical" evidence="7">
    <location>
        <begin position="73"/>
        <end position="91"/>
    </location>
</feature>
<feature type="transmembrane region" description="Helical" evidence="7">
    <location>
        <begin position="255"/>
        <end position="274"/>
    </location>
</feature>
<name>A0A5N1GID5_9LACT</name>
<dbReference type="AlphaFoldDB" id="A0A5N1GID5"/>
<dbReference type="GO" id="GO:0005886">
    <property type="term" value="C:plasma membrane"/>
    <property type="evidence" value="ECO:0007669"/>
    <property type="project" value="UniProtKB-SubCell"/>
</dbReference>
<evidence type="ECO:0000256" key="3">
    <source>
        <dbReference type="ARBA" id="ARBA00022475"/>
    </source>
</evidence>
<dbReference type="Proteomes" id="UP000327148">
    <property type="component" value="Unassembled WGS sequence"/>
</dbReference>
<feature type="transmembrane region" description="Helical" evidence="7">
    <location>
        <begin position="7"/>
        <end position="29"/>
    </location>
</feature>
<feature type="domain" description="EamA" evidence="8">
    <location>
        <begin position="155"/>
        <end position="297"/>
    </location>
</feature>
<feature type="transmembrane region" description="Helical" evidence="7">
    <location>
        <begin position="41"/>
        <end position="61"/>
    </location>
</feature>
<gene>
    <name evidence="9" type="ORF">F6I03_06920</name>
</gene>
<keyword evidence="6 7" id="KW-0472">Membrane</keyword>
<dbReference type="SUPFAM" id="SSF103481">
    <property type="entry name" value="Multidrug resistance efflux transporter EmrE"/>
    <property type="match status" value="2"/>
</dbReference>
<dbReference type="InterPro" id="IPR037185">
    <property type="entry name" value="EmrE-like"/>
</dbReference>
<evidence type="ECO:0000256" key="7">
    <source>
        <dbReference type="SAM" id="Phobius"/>
    </source>
</evidence>
<dbReference type="InterPro" id="IPR000620">
    <property type="entry name" value="EamA_dom"/>
</dbReference>
<dbReference type="RefSeq" id="WP_070431396.1">
    <property type="nucleotide sequence ID" value="NZ_VYWO01000004.1"/>
</dbReference>
<evidence type="ECO:0000256" key="6">
    <source>
        <dbReference type="ARBA" id="ARBA00023136"/>
    </source>
</evidence>
<feature type="transmembrane region" description="Helical" evidence="7">
    <location>
        <begin position="222"/>
        <end position="243"/>
    </location>
</feature>
<evidence type="ECO:0000256" key="4">
    <source>
        <dbReference type="ARBA" id="ARBA00022692"/>
    </source>
</evidence>
<evidence type="ECO:0000259" key="8">
    <source>
        <dbReference type="Pfam" id="PF00892"/>
    </source>
</evidence>
<evidence type="ECO:0000256" key="1">
    <source>
        <dbReference type="ARBA" id="ARBA00004651"/>
    </source>
</evidence>
<feature type="transmembrane region" description="Helical" evidence="7">
    <location>
        <begin position="280"/>
        <end position="299"/>
    </location>
</feature>
<keyword evidence="5 7" id="KW-1133">Transmembrane helix</keyword>
<reference evidence="9 10" key="1">
    <citation type="submission" date="2019-09" db="EMBL/GenBank/DDBJ databases">
        <title>Draft genome sequence assemblies of isolates from the urinary tract.</title>
        <authorList>
            <person name="Mores C.R."/>
            <person name="Putonti C."/>
            <person name="Wolfe A.J."/>
        </authorList>
    </citation>
    <scope>NUCLEOTIDE SEQUENCE [LARGE SCALE GENOMIC DNA]</scope>
    <source>
        <strain evidence="9 10">UMB623</strain>
    </source>
</reference>
<evidence type="ECO:0000256" key="5">
    <source>
        <dbReference type="ARBA" id="ARBA00022989"/>
    </source>
</evidence>
<evidence type="ECO:0000256" key="2">
    <source>
        <dbReference type="ARBA" id="ARBA00007362"/>
    </source>
</evidence>
<comment type="similarity">
    <text evidence="2">Belongs to the EamA transporter family.</text>
</comment>
<protein>
    <submittedName>
        <fullName evidence="9">DMT family transporter</fullName>
    </submittedName>
</protein>
<feature type="transmembrane region" description="Helical" evidence="7">
    <location>
        <begin position="152"/>
        <end position="173"/>
    </location>
</feature>
<dbReference type="PANTHER" id="PTHR32322">
    <property type="entry name" value="INNER MEMBRANE TRANSPORTER"/>
    <property type="match status" value="1"/>
</dbReference>
<feature type="transmembrane region" description="Helical" evidence="7">
    <location>
        <begin position="185"/>
        <end position="207"/>
    </location>
</feature>
<organism evidence="9 10">
    <name type="scientific">Aerococcus sanguinicola</name>
    <dbReference type="NCBI Taxonomy" id="119206"/>
    <lineage>
        <taxon>Bacteria</taxon>
        <taxon>Bacillati</taxon>
        <taxon>Bacillota</taxon>
        <taxon>Bacilli</taxon>
        <taxon>Lactobacillales</taxon>
        <taxon>Aerococcaceae</taxon>
        <taxon>Aerococcus</taxon>
    </lineage>
</organism>
<sequence>MKGKQNELMVGSLCAMACEILYGLSYMFTKQATELASPFALLGWRFLVAILVMTLIAKFWNIKGDFKSRSLKPLILIALFSPCIYFIAETIGISETSSSESGIFLACIPVASLLASTIVLKNKPNKFQTAGILVTFFGVMLTVFAVGQTTTFSWLGYFFLVLAVVSYALYSVCVEKASSYTDFEITYAMLLSGFILFTTLALIEAVLKGDVKTLVLLPTQEINFLIAILYQGIGCSVLAFFLSNIAISKIGVNKTSSFIGLATVTSIIVGATVLHENMTFYQIVGAIVILCGVYIANILDHGDGESKQKI</sequence>
<comment type="subcellular location">
    <subcellularLocation>
        <location evidence="1">Cell membrane</location>
        <topology evidence="1">Multi-pass membrane protein</topology>
    </subcellularLocation>
</comment>